<name>A0A7G8BCI8_9BACT</name>
<organism evidence="1 2">
    <name type="scientific">Alloacidobacterium dinghuense</name>
    <dbReference type="NCBI Taxonomy" id="2763107"/>
    <lineage>
        <taxon>Bacteria</taxon>
        <taxon>Pseudomonadati</taxon>
        <taxon>Acidobacteriota</taxon>
        <taxon>Terriglobia</taxon>
        <taxon>Terriglobales</taxon>
        <taxon>Acidobacteriaceae</taxon>
        <taxon>Alloacidobacterium</taxon>
    </lineage>
</organism>
<sequence length="199" mass="21721">MLPSRDQHLVQIVDAALADTALRSGEWLVCRPGCTQCCVGAFAISQLDAERLRTGLRQLEATDPQRAARILERVHLSVSRIAADFPGNVHTGILEESPEAQEQFADFANDEVCPVLDPETGMCDLYTARPMTCRVFGPPVRSEDGLGVCELCYHDASEDEIAACEMHLGTDALEAELESQVETETGQHGNTIVAFALHR</sequence>
<reference evidence="1 2" key="1">
    <citation type="submission" date="2020-08" db="EMBL/GenBank/DDBJ databases">
        <title>Edaphobacter telluris sp. nov. and Acidobacterium dinghuensis sp. nov., two acidobacteria isolated from forest soil.</title>
        <authorList>
            <person name="Fu J."/>
            <person name="Qiu L."/>
        </authorList>
    </citation>
    <scope>NUCLEOTIDE SEQUENCE [LARGE SCALE GENOMIC DNA]</scope>
    <source>
        <strain evidence="1">4Y35</strain>
    </source>
</reference>
<evidence type="ECO:0000313" key="2">
    <source>
        <dbReference type="Proteomes" id="UP000515312"/>
    </source>
</evidence>
<proteinExistence type="predicted"/>
<dbReference type="Proteomes" id="UP000515312">
    <property type="component" value="Chromosome"/>
</dbReference>
<dbReference type="KEGG" id="adin:H7849_13795"/>
<keyword evidence="2" id="KW-1185">Reference proteome</keyword>
<dbReference type="InterPro" id="IPR005358">
    <property type="entry name" value="Puta_zinc/iron-chelating_dom"/>
</dbReference>
<dbReference type="EMBL" id="CP060394">
    <property type="protein sequence ID" value="QNI30258.1"/>
    <property type="molecule type" value="Genomic_DNA"/>
</dbReference>
<gene>
    <name evidence="1" type="ORF">H7849_13795</name>
</gene>
<dbReference type="AlphaFoldDB" id="A0A7G8BCI8"/>
<accession>A0A7G8BCI8</accession>
<evidence type="ECO:0000313" key="1">
    <source>
        <dbReference type="EMBL" id="QNI30258.1"/>
    </source>
</evidence>
<protein>
    <submittedName>
        <fullName evidence="1">YkgJ family cysteine cluster protein</fullName>
    </submittedName>
</protein>
<dbReference type="RefSeq" id="WP_186740010.1">
    <property type="nucleotide sequence ID" value="NZ_CP060394.1"/>
</dbReference>
<dbReference type="Pfam" id="PF03692">
    <property type="entry name" value="CxxCxxCC"/>
    <property type="match status" value="1"/>
</dbReference>